<organism evidence="1 2">
    <name type="scientific">Suillus plorans</name>
    <dbReference type="NCBI Taxonomy" id="116603"/>
    <lineage>
        <taxon>Eukaryota</taxon>
        <taxon>Fungi</taxon>
        <taxon>Dikarya</taxon>
        <taxon>Basidiomycota</taxon>
        <taxon>Agaricomycotina</taxon>
        <taxon>Agaricomycetes</taxon>
        <taxon>Agaricomycetidae</taxon>
        <taxon>Boletales</taxon>
        <taxon>Suillineae</taxon>
        <taxon>Suillaceae</taxon>
        <taxon>Suillus</taxon>
    </lineage>
</organism>
<evidence type="ECO:0000313" key="1">
    <source>
        <dbReference type="EMBL" id="KAG1792286.1"/>
    </source>
</evidence>
<protein>
    <submittedName>
        <fullName evidence="1">Uncharacterized protein</fullName>
    </submittedName>
</protein>
<accession>A0A9P7DGZ7</accession>
<dbReference type="OrthoDB" id="2669409at2759"/>
<proteinExistence type="predicted"/>
<dbReference type="AlphaFoldDB" id="A0A9P7DGZ7"/>
<dbReference type="GeneID" id="64594042"/>
<evidence type="ECO:0000313" key="2">
    <source>
        <dbReference type="Proteomes" id="UP000719766"/>
    </source>
</evidence>
<sequence>MRLFNTFKACPHESTTDPIDIKRVVPNYRHAWWKYRFDLVSFDMPLRMSVAQVKELVAEHFIQRPKMASMVSRPIIHTHCDDLLLQQLMVLWTQVARLGMELSRVLVAKLDATDEAVAALNRLEDPVDELREAMAASHVAVAVLQADYKKGRLGASPSVEPFPHLEPLPC</sequence>
<gene>
    <name evidence="1" type="ORF">HD556DRAFT_1309363</name>
</gene>
<comment type="caution">
    <text evidence="1">The sequence shown here is derived from an EMBL/GenBank/DDBJ whole genome shotgun (WGS) entry which is preliminary data.</text>
</comment>
<dbReference type="RefSeq" id="XP_041158923.1">
    <property type="nucleotide sequence ID" value="XM_041300278.1"/>
</dbReference>
<dbReference type="EMBL" id="JABBWE010000037">
    <property type="protein sequence ID" value="KAG1792286.1"/>
    <property type="molecule type" value="Genomic_DNA"/>
</dbReference>
<keyword evidence="2" id="KW-1185">Reference proteome</keyword>
<reference evidence="1" key="1">
    <citation type="journal article" date="2020" name="New Phytol.">
        <title>Comparative genomics reveals dynamic genome evolution in host specialist ectomycorrhizal fungi.</title>
        <authorList>
            <person name="Lofgren L.A."/>
            <person name="Nguyen N.H."/>
            <person name="Vilgalys R."/>
            <person name="Ruytinx J."/>
            <person name="Liao H.L."/>
            <person name="Branco S."/>
            <person name="Kuo A."/>
            <person name="LaButti K."/>
            <person name="Lipzen A."/>
            <person name="Andreopoulos W."/>
            <person name="Pangilinan J."/>
            <person name="Riley R."/>
            <person name="Hundley H."/>
            <person name="Na H."/>
            <person name="Barry K."/>
            <person name="Grigoriev I.V."/>
            <person name="Stajich J.E."/>
            <person name="Kennedy P.G."/>
        </authorList>
    </citation>
    <scope>NUCLEOTIDE SEQUENCE</scope>
    <source>
        <strain evidence="1">S12</strain>
    </source>
</reference>
<name>A0A9P7DGZ7_9AGAM</name>
<dbReference type="Proteomes" id="UP000719766">
    <property type="component" value="Unassembled WGS sequence"/>
</dbReference>